<organism evidence="1 2">
    <name type="scientific">Moraxella nonliquefaciens</name>
    <dbReference type="NCBI Taxonomy" id="478"/>
    <lineage>
        <taxon>Bacteria</taxon>
        <taxon>Pseudomonadati</taxon>
        <taxon>Pseudomonadota</taxon>
        <taxon>Gammaproteobacteria</taxon>
        <taxon>Moraxellales</taxon>
        <taxon>Moraxellaceae</taxon>
        <taxon>Moraxella</taxon>
    </lineage>
</organism>
<reference evidence="1 2" key="1">
    <citation type="submission" date="2020-12" db="EMBL/GenBank/DDBJ databases">
        <title>FDA dAtabase for Regulatory Grade micrObial Sequences (FDA-ARGOS): Supporting development and validation of Infectious Disease Dx tests.</title>
        <authorList>
            <person name="Sproer C."/>
            <person name="Gronow S."/>
            <person name="Severitt S."/>
            <person name="Schroder I."/>
            <person name="Tallon L."/>
            <person name="Sadzewicz L."/>
            <person name="Zhao X."/>
            <person name="Boylan J."/>
            <person name="Ott S."/>
            <person name="Bowen H."/>
            <person name="Vavikolanu K."/>
            <person name="Mehta A."/>
            <person name="Aluvathingal J."/>
            <person name="Nadendla S."/>
            <person name="Lowell S."/>
            <person name="Myers T."/>
            <person name="Yan Y."/>
            <person name="Sichtig H."/>
        </authorList>
    </citation>
    <scope>NUCLEOTIDE SEQUENCE [LARGE SCALE GENOMIC DNA]</scope>
    <source>
        <strain evidence="1 2">FDAARGOS_869</strain>
    </source>
</reference>
<name>A0A7T3BY37_MORNO</name>
<dbReference type="RefSeq" id="WP_158512517.1">
    <property type="nucleotide sequence ID" value="NZ_CP065728.1"/>
</dbReference>
<dbReference type="EMBL" id="CP065728">
    <property type="protein sequence ID" value="QPT44026.1"/>
    <property type="molecule type" value="Genomic_DNA"/>
</dbReference>
<evidence type="ECO:0000313" key="2">
    <source>
        <dbReference type="Proteomes" id="UP000594834"/>
    </source>
</evidence>
<accession>A0A7T3BY37</accession>
<dbReference type="Proteomes" id="UP000594834">
    <property type="component" value="Chromosome"/>
</dbReference>
<evidence type="ECO:0000313" key="1">
    <source>
        <dbReference type="EMBL" id="QPT44026.1"/>
    </source>
</evidence>
<sequence length="53" mass="6066">MHKQRFYGLALAGCDKNWGAIYSSAMTFGRAFYNKHACFIQQPISKPLISKLR</sequence>
<gene>
    <name evidence="1" type="ORF">I6G26_08095</name>
</gene>
<protein>
    <submittedName>
        <fullName evidence="1">Uncharacterized protein</fullName>
    </submittedName>
</protein>
<proteinExistence type="predicted"/>
<keyword evidence="2" id="KW-1185">Reference proteome</keyword>